<reference evidence="1 2" key="1">
    <citation type="journal article" date="2021" name="Elife">
        <title>Chloroplast acquisition without the gene transfer in kleptoplastic sea slugs, Plakobranchus ocellatus.</title>
        <authorList>
            <person name="Maeda T."/>
            <person name="Takahashi S."/>
            <person name="Yoshida T."/>
            <person name="Shimamura S."/>
            <person name="Takaki Y."/>
            <person name="Nagai Y."/>
            <person name="Toyoda A."/>
            <person name="Suzuki Y."/>
            <person name="Arimoto A."/>
            <person name="Ishii H."/>
            <person name="Satoh N."/>
            <person name="Nishiyama T."/>
            <person name="Hasebe M."/>
            <person name="Maruyama T."/>
            <person name="Minagawa J."/>
            <person name="Obokata J."/>
            <person name="Shigenobu S."/>
        </authorList>
    </citation>
    <scope>NUCLEOTIDE SEQUENCE [LARGE SCALE GENOMIC DNA]</scope>
</reference>
<evidence type="ECO:0000313" key="2">
    <source>
        <dbReference type="Proteomes" id="UP000735302"/>
    </source>
</evidence>
<protein>
    <submittedName>
        <fullName evidence="1">Uncharacterized protein</fullName>
    </submittedName>
</protein>
<dbReference type="AlphaFoldDB" id="A0AAV3ZJH9"/>
<gene>
    <name evidence="1" type="ORF">PoB_002576600</name>
</gene>
<name>A0AAV3ZJH9_9GAST</name>
<keyword evidence="2" id="KW-1185">Reference proteome</keyword>
<evidence type="ECO:0000313" key="1">
    <source>
        <dbReference type="EMBL" id="GFN99260.1"/>
    </source>
</evidence>
<proteinExistence type="predicted"/>
<dbReference type="EMBL" id="BLXT01002984">
    <property type="protein sequence ID" value="GFN99260.1"/>
    <property type="molecule type" value="Genomic_DNA"/>
</dbReference>
<accession>A0AAV3ZJH9</accession>
<sequence>MRRTQYKCTESSSGSNTPHTVQVYGIQEWFQYAAHSTSVRNPGVVPILGTQYKCEGSRRNSDTRYTLTMACKSIENKEKWKHSGPFMPA</sequence>
<organism evidence="1 2">
    <name type="scientific">Plakobranchus ocellatus</name>
    <dbReference type="NCBI Taxonomy" id="259542"/>
    <lineage>
        <taxon>Eukaryota</taxon>
        <taxon>Metazoa</taxon>
        <taxon>Spiralia</taxon>
        <taxon>Lophotrochozoa</taxon>
        <taxon>Mollusca</taxon>
        <taxon>Gastropoda</taxon>
        <taxon>Heterobranchia</taxon>
        <taxon>Euthyneura</taxon>
        <taxon>Panpulmonata</taxon>
        <taxon>Sacoglossa</taxon>
        <taxon>Placobranchoidea</taxon>
        <taxon>Plakobranchidae</taxon>
        <taxon>Plakobranchus</taxon>
    </lineage>
</organism>
<comment type="caution">
    <text evidence="1">The sequence shown here is derived from an EMBL/GenBank/DDBJ whole genome shotgun (WGS) entry which is preliminary data.</text>
</comment>
<dbReference type="Proteomes" id="UP000735302">
    <property type="component" value="Unassembled WGS sequence"/>
</dbReference>